<dbReference type="Gene3D" id="3.40.50.2300">
    <property type="match status" value="1"/>
</dbReference>
<evidence type="ECO:0000256" key="1">
    <source>
        <dbReference type="SAM" id="Phobius"/>
    </source>
</evidence>
<keyword evidence="1" id="KW-0472">Membrane</keyword>
<organism evidence="2 3">
    <name type="scientific">Actinoplanes siamensis</name>
    <dbReference type="NCBI Taxonomy" id="1223317"/>
    <lineage>
        <taxon>Bacteria</taxon>
        <taxon>Bacillati</taxon>
        <taxon>Actinomycetota</taxon>
        <taxon>Actinomycetes</taxon>
        <taxon>Micromonosporales</taxon>
        <taxon>Micromonosporaceae</taxon>
        <taxon>Actinoplanes</taxon>
    </lineage>
</organism>
<accession>A0A919NDI8</accession>
<feature type="transmembrane region" description="Helical" evidence="1">
    <location>
        <begin position="21"/>
        <end position="41"/>
    </location>
</feature>
<name>A0A919NDI8_9ACTN</name>
<dbReference type="Proteomes" id="UP000629619">
    <property type="component" value="Unassembled WGS sequence"/>
</dbReference>
<reference evidence="2" key="1">
    <citation type="submission" date="2021-01" db="EMBL/GenBank/DDBJ databases">
        <title>Whole genome shotgun sequence of Actinoplanes siamensis NBRC 109076.</title>
        <authorList>
            <person name="Komaki H."/>
            <person name="Tamura T."/>
        </authorList>
    </citation>
    <scope>NUCLEOTIDE SEQUENCE</scope>
    <source>
        <strain evidence="2">NBRC 109076</strain>
    </source>
</reference>
<dbReference type="EMBL" id="BOMW01000079">
    <property type="protein sequence ID" value="GIF09252.1"/>
    <property type="molecule type" value="Genomic_DNA"/>
</dbReference>
<comment type="caution">
    <text evidence="2">The sequence shown here is derived from an EMBL/GenBank/DDBJ whole genome shotgun (WGS) entry which is preliminary data.</text>
</comment>
<proteinExistence type="predicted"/>
<evidence type="ECO:0000313" key="3">
    <source>
        <dbReference type="Proteomes" id="UP000629619"/>
    </source>
</evidence>
<keyword evidence="1" id="KW-0812">Transmembrane</keyword>
<dbReference type="AlphaFoldDB" id="A0A919NDI8"/>
<evidence type="ECO:0000313" key="2">
    <source>
        <dbReference type="EMBL" id="GIF09252.1"/>
    </source>
</evidence>
<keyword evidence="3" id="KW-1185">Reference proteome</keyword>
<evidence type="ECO:0008006" key="4">
    <source>
        <dbReference type="Google" id="ProtNLM"/>
    </source>
</evidence>
<gene>
    <name evidence="2" type="ORF">Asi03nite_67900</name>
</gene>
<keyword evidence="1" id="KW-1133">Transmembrane helix</keyword>
<protein>
    <recommendedName>
        <fullName evidence="4">BMP family ABC transporter substrate-binding protein</fullName>
    </recommendedName>
</protein>
<sequence>MWGAAGAGRGARRRLPGRPSWWLGGGAAVLALAGLTTWLVWPEHERPDPRARVYTEASACLLTPARGTADASAAPVWAGMQQASTESRGKVSFLEVDGPQTAQNASSFLATLVSGGCDVVLAAGPAPSAAVLQQAGRFPGAKFIAVTTVDDGKSLANVVRVTETAPADVTSRVHALVAGALSGTGD</sequence>